<gene>
    <name evidence="1" type="ordered locus">Solca_2134</name>
</gene>
<dbReference type="OrthoDB" id="7342920at2"/>
<dbReference type="EMBL" id="CP003349">
    <property type="protein sequence ID" value="AFD07188.1"/>
    <property type="molecule type" value="Genomic_DNA"/>
</dbReference>
<dbReference type="eggNOG" id="COG2849">
    <property type="taxonomic scope" value="Bacteria"/>
</dbReference>
<reference evidence="1" key="1">
    <citation type="submission" date="2012-02" db="EMBL/GenBank/DDBJ databases">
        <title>The complete genome of Solitalea canadensis DSM 3403.</title>
        <authorList>
            <consortium name="US DOE Joint Genome Institute (JGI-PGF)"/>
            <person name="Lucas S."/>
            <person name="Copeland A."/>
            <person name="Lapidus A."/>
            <person name="Glavina del Rio T."/>
            <person name="Dalin E."/>
            <person name="Tice H."/>
            <person name="Bruce D."/>
            <person name="Goodwin L."/>
            <person name="Pitluck S."/>
            <person name="Peters L."/>
            <person name="Ovchinnikova G."/>
            <person name="Lu M."/>
            <person name="Kyrpides N."/>
            <person name="Mavromatis K."/>
            <person name="Ivanova N."/>
            <person name="Brettin T."/>
            <person name="Detter J.C."/>
            <person name="Han C."/>
            <person name="Larimer F."/>
            <person name="Land M."/>
            <person name="Hauser L."/>
            <person name="Markowitz V."/>
            <person name="Cheng J.-F."/>
            <person name="Hugenholtz P."/>
            <person name="Woyke T."/>
            <person name="Wu D."/>
            <person name="Spring S."/>
            <person name="Schroeder M."/>
            <person name="Kopitz M."/>
            <person name="Brambilla E."/>
            <person name="Klenk H.-P."/>
            <person name="Eisen J.A."/>
        </authorList>
    </citation>
    <scope>NUCLEOTIDE SEQUENCE</scope>
    <source>
        <strain evidence="1">DSM 3403</strain>
    </source>
</reference>
<organism evidence="1 2">
    <name type="scientific">Solitalea canadensis (strain ATCC 29591 / DSM 3403 / JCM 21819 / LMG 8368 / NBRC 15130 / NCIMB 12057 / USAM 9D)</name>
    <name type="common">Flexibacter canadensis</name>
    <dbReference type="NCBI Taxonomy" id="929556"/>
    <lineage>
        <taxon>Bacteria</taxon>
        <taxon>Pseudomonadati</taxon>
        <taxon>Bacteroidota</taxon>
        <taxon>Sphingobacteriia</taxon>
        <taxon>Sphingobacteriales</taxon>
        <taxon>Sphingobacteriaceae</taxon>
        <taxon>Solitalea</taxon>
    </lineage>
</organism>
<name>H8KU76_SOLCM</name>
<evidence type="ECO:0000313" key="1">
    <source>
        <dbReference type="EMBL" id="AFD07188.1"/>
    </source>
</evidence>
<keyword evidence="2" id="KW-1185">Reference proteome</keyword>
<accession>H8KU76</accession>
<dbReference type="AlphaFoldDB" id="H8KU76"/>
<dbReference type="KEGG" id="scn:Solca_2134"/>
<proteinExistence type="predicted"/>
<dbReference type="Proteomes" id="UP000007590">
    <property type="component" value="Chromosome"/>
</dbReference>
<dbReference type="STRING" id="929556.Solca_2134"/>
<evidence type="ECO:0000313" key="2">
    <source>
        <dbReference type="Proteomes" id="UP000007590"/>
    </source>
</evidence>
<dbReference type="RefSeq" id="WP_014680415.1">
    <property type="nucleotide sequence ID" value="NC_017770.1"/>
</dbReference>
<dbReference type="HOGENOM" id="CLU_860244_0_0_10"/>
<dbReference type="SUPFAM" id="SSF82185">
    <property type="entry name" value="Histone H3 K4-specific methyltransferase SET7/9 N-terminal domain"/>
    <property type="match status" value="1"/>
</dbReference>
<dbReference type="Gene3D" id="2.20.110.10">
    <property type="entry name" value="Histone H3 K4-specific methyltransferase SET7/9 N-terminal domain"/>
    <property type="match status" value="2"/>
</dbReference>
<protein>
    <submittedName>
        <fullName evidence="1">MORN repeat protein</fullName>
    </submittedName>
</protein>
<sequence>MYRITLTLIGLVVALNTTQAQETYKLDHCDCNDKIVNTTPSLEGKFEREYKGKIIESGFFKNGKKDGEWNTYSTKGTLIRKINYTDGVLNGSSELFYQNGAKKLSASFVNGRQNGKWTYFTANSKVFIEGEYENGKPLGVWSIYDKKGKKPSVQYDYSSSQFLMNQPVAFHKDNEINRNDNTGEYYILRYPDRKEANGTSPLGGFIFSSDLLVDLIEVPVDYWDAYISYNYLIKFNITNDNISSFLVEPIQNYHENGTLIYPFIVSTDPESQLIKKEHTELSKKLLNFKINEAISFLPPWIFKDKTDVEVNLPYVINRIIRFN</sequence>